<keyword evidence="7" id="KW-1185">Reference proteome</keyword>
<evidence type="ECO:0000256" key="3">
    <source>
        <dbReference type="ARBA" id="ARBA00023163"/>
    </source>
</evidence>
<dbReference type="SUPFAM" id="SSF46785">
    <property type="entry name" value="Winged helix' DNA-binding domain"/>
    <property type="match status" value="1"/>
</dbReference>
<feature type="domain" description="HTH gntR-type" evidence="5">
    <location>
        <begin position="13"/>
        <end position="81"/>
    </location>
</feature>
<keyword evidence="3" id="KW-0804">Transcription</keyword>
<feature type="coiled-coil region" evidence="4">
    <location>
        <begin position="45"/>
        <end position="105"/>
    </location>
</feature>
<dbReference type="PROSITE" id="PS50949">
    <property type="entry name" value="HTH_GNTR"/>
    <property type="match status" value="1"/>
</dbReference>
<dbReference type="PRINTS" id="PR00035">
    <property type="entry name" value="HTHGNTR"/>
</dbReference>
<accession>A0A917Y3Y8</accession>
<evidence type="ECO:0000256" key="1">
    <source>
        <dbReference type="ARBA" id="ARBA00023015"/>
    </source>
</evidence>
<evidence type="ECO:0000313" key="6">
    <source>
        <dbReference type="EMBL" id="GGN64120.1"/>
    </source>
</evidence>
<organism evidence="6 7">
    <name type="scientific">Streptomyces albiflavescens</name>
    <dbReference type="NCBI Taxonomy" id="1623582"/>
    <lineage>
        <taxon>Bacteria</taxon>
        <taxon>Bacillati</taxon>
        <taxon>Actinomycetota</taxon>
        <taxon>Actinomycetes</taxon>
        <taxon>Kitasatosporales</taxon>
        <taxon>Streptomycetaceae</taxon>
        <taxon>Streptomyces</taxon>
    </lineage>
</organism>
<proteinExistence type="predicted"/>
<evidence type="ECO:0000256" key="2">
    <source>
        <dbReference type="ARBA" id="ARBA00023125"/>
    </source>
</evidence>
<dbReference type="InterPro" id="IPR000524">
    <property type="entry name" value="Tscrpt_reg_HTH_GntR"/>
</dbReference>
<comment type="caution">
    <text evidence="6">The sequence shown here is derived from an EMBL/GenBank/DDBJ whole genome shotgun (WGS) entry which is preliminary data.</text>
</comment>
<dbReference type="Proteomes" id="UP000600365">
    <property type="component" value="Unassembled WGS sequence"/>
</dbReference>
<dbReference type="SMART" id="SM00345">
    <property type="entry name" value="HTH_GNTR"/>
    <property type="match status" value="1"/>
</dbReference>
<dbReference type="Gene3D" id="1.10.10.10">
    <property type="entry name" value="Winged helix-like DNA-binding domain superfamily/Winged helix DNA-binding domain"/>
    <property type="match status" value="1"/>
</dbReference>
<dbReference type="EMBL" id="BMMM01000005">
    <property type="protein sequence ID" value="GGN64120.1"/>
    <property type="molecule type" value="Genomic_DNA"/>
</dbReference>
<dbReference type="Pfam" id="PF07729">
    <property type="entry name" value="FCD"/>
    <property type="match status" value="1"/>
</dbReference>
<dbReference type="GO" id="GO:0003677">
    <property type="term" value="F:DNA binding"/>
    <property type="evidence" value="ECO:0007669"/>
    <property type="project" value="UniProtKB-KW"/>
</dbReference>
<name>A0A917Y3Y8_9ACTN</name>
<dbReference type="PANTHER" id="PTHR43537">
    <property type="entry name" value="TRANSCRIPTIONAL REGULATOR, GNTR FAMILY"/>
    <property type="match status" value="1"/>
</dbReference>
<dbReference type="InterPro" id="IPR008920">
    <property type="entry name" value="TF_FadR/GntR_C"/>
</dbReference>
<dbReference type="InterPro" id="IPR036390">
    <property type="entry name" value="WH_DNA-bd_sf"/>
</dbReference>
<dbReference type="SMART" id="SM00895">
    <property type="entry name" value="FCD"/>
    <property type="match status" value="1"/>
</dbReference>
<evidence type="ECO:0000259" key="5">
    <source>
        <dbReference type="PROSITE" id="PS50949"/>
    </source>
</evidence>
<dbReference type="SUPFAM" id="SSF48008">
    <property type="entry name" value="GntR ligand-binding domain-like"/>
    <property type="match status" value="1"/>
</dbReference>
<dbReference type="AlphaFoldDB" id="A0A917Y3Y8"/>
<reference evidence="6 7" key="1">
    <citation type="journal article" date="2014" name="Int. J. Syst. Evol. Microbiol.">
        <title>Complete genome sequence of Corynebacterium casei LMG S-19264T (=DSM 44701T), isolated from a smear-ripened cheese.</title>
        <authorList>
            <consortium name="US DOE Joint Genome Institute (JGI-PGF)"/>
            <person name="Walter F."/>
            <person name="Albersmeier A."/>
            <person name="Kalinowski J."/>
            <person name="Ruckert C."/>
        </authorList>
    </citation>
    <scope>NUCLEOTIDE SEQUENCE [LARGE SCALE GENOMIC DNA]</scope>
    <source>
        <strain evidence="6 7">CGMCC 4.7111</strain>
    </source>
</reference>
<sequence length="237" mass="26464">MNSKVPAFRRRPRSVSAEVAAYLEQRIASGDLNPGDRFPAERELAQSLSISRASLREAMRELENKGLIERRPGRGTIVTEPPREVDELLRELAETRQEQRNVNELRRLVEPGIAGHAALRAHPSNLLRLEDILRQSNENLTPAESLRLDLEFHSLLAQAAQNPLLTTLLTLSSRWTEDVRRHSHATQEGRRISVEGHRAILQAVAAHDRLAAEAAMLAHLDDVHTLIAQHTGTGVAQ</sequence>
<keyword evidence="4" id="KW-0175">Coiled coil</keyword>
<keyword evidence="1" id="KW-0805">Transcription regulation</keyword>
<protein>
    <submittedName>
        <fullName evidence="6">GntR family transcriptional regulator</fullName>
    </submittedName>
</protein>
<evidence type="ECO:0000313" key="7">
    <source>
        <dbReference type="Proteomes" id="UP000600365"/>
    </source>
</evidence>
<dbReference type="InterPro" id="IPR011711">
    <property type="entry name" value="GntR_C"/>
</dbReference>
<evidence type="ECO:0000256" key="4">
    <source>
        <dbReference type="SAM" id="Coils"/>
    </source>
</evidence>
<dbReference type="Pfam" id="PF00392">
    <property type="entry name" value="GntR"/>
    <property type="match status" value="1"/>
</dbReference>
<dbReference type="Gene3D" id="1.20.120.530">
    <property type="entry name" value="GntR ligand-binding domain-like"/>
    <property type="match status" value="1"/>
</dbReference>
<dbReference type="GO" id="GO:0003700">
    <property type="term" value="F:DNA-binding transcription factor activity"/>
    <property type="evidence" value="ECO:0007669"/>
    <property type="project" value="InterPro"/>
</dbReference>
<keyword evidence="2" id="KW-0238">DNA-binding</keyword>
<dbReference type="InterPro" id="IPR036388">
    <property type="entry name" value="WH-like_DNA-bd_sf"/>
</dbReference>
<dbReference type="PANTHER" id="PTHR43537:SF5">
    <property type="entry name" value="UXU OPERON TRANSCRIPTIONAL REGULATOR"/>
    <property type="match status" value="1"/>
</dbReference>
<gene>
    <name evidence="6" type="ORF">GCM10011579_033200</name>
</gene>
<dbReference type="CDD" id="cd07377">
    <property type="entry name" value="WHTH_GntR"/>
    <property type="match status" value="1"/>
</dbReference>